<evidence type="ECO:0000313" key="2">
    <source>
        <dbReference type="Proteomes" id="UP001215598"/>
    </source>
</evidence>
<organism evidence="1 2">
    <name type="scientific">Mycena metata</name>
    <dbReference type="NCBI Taxonomy" id="1033252"/>
    <lineage>
        <taxon>Eukaryota</taxon>
        <taxon>Fungi</taxon>
        <taxon>Dikarya</taxon>
        <taxon>Basidiomycota</taxon>
        <taxon>Agaricomycotina</taxon>
        <taxon>Agaricomycetes</taxon>
        <taxon>Agaricomycetidae</taxon>
        <taxon>Agaricales</taxon>
        <taxon>Marasmiineae</taxon>
        <taxon>Mycenaceae</taxon>
        <taxon>Mycena</taxon>
    </lineage>
</organism>
<protein>
    <recommendedName>
        <fullName evidence="3">BTB domain-containing protein</fullName>
    </recommendedName>
</protein>
<dbReference type="EMBL" id="JARKIB010000128">
    <property type="protein sequence ID" value="KAJ7735205.1"/>
    <property type="molecule type" value="Genomic_DNA"/>
</dbReference>
<dbReference type="Proteomes" id="UP001215598">
    <property type="component" value="Unassembled WGS sequence"/>
</dbReference>
<reference evidence="1" key="1">
    <citation type="submission" date="2023-03" db="EMBL/GenBank/DDBJ databases">
        <title>Massive genome expansion in bonnet fungi (Mycena s.s.) driven by repeated elements and novel gene families across ecological guilds.</title>
        <authorList>
            <consortium name="Lawrence Berkeley National Laboratory"/>
            <person name="Harder C.B."/>
            <person name="Miyauchi S."/>
            <person name="Viragh M."/>
            <person name="Kuo A."/>
            <person name="Thoen E."/>
            <person name="Andreopoulos B."/>
            <person name="Lu D."/>
            <person name="Skrede I."/>
            <person name="Drula E."/>
            <person name="Henrissat B."/>
            <person name="Morin E."/>
            <person name="Kohler A."/>
            <person name="Barry K."/>
            <person name="LaButti K."/>
            <person name="Morin E."/>
            <person name="Salamov A."/>
            <person name="Lipzen A."/>
            <person name="Mereny Z."/>
            <person name="Hegedus B."/>
            <person name="Baldrian P."/>
            <person name="Stursova M."/>
            <person name="Weitz H."/>
            <person name="Taylor A."/>
            <person name="Grigoriev I.V."/>
            <person name="Nagy L.G."/>
            <person name="Martin F."/>
            <person name="Kauserud H."/>
        </authorList>
    </citation>
    <scope>NUCLEOTIDE SEQUENCE</scope>
    <source>
        <strain evidence="1">CBHHK182m</strain>
    </source>
</reference>
<dbReference type="AlphaFoldDB" id="A0AAD7I502"/>
<gene>
    <name evidence="1" type="ORF">B0H16DRAFT_1765425</name>
</gene>
<keyword evidence="2" id="KW-1185">Reference proteome</keyword>
<sequence length="328" mass="36572">MGPGRHPSLYFACGTLTLKVDKINVVPSVPDISKAGDGTLYNVYREPLLINSEFFAGMLALPNPAIPPIKLTENAKKWYQKAKDLGLGGTSDETAIGMPPQFSSWEIDMFLDFMYLQGWSTASPDVEKACAILKLSHFLVVETGMQYARFHLDNNDVLGPVRRLELGFNYFIADWVTKAFDELMSVPNEISTEDEKTIGWEAYRALAKAQAKLLDARLNLALRVPDVNHGNFCNTMSYCRSEWTKMWTGTDGVLGALIKEELSGTEILEQLATYPTGGMTIDCHRRTCEGLQDTPDKVSILREEEVLIDEAVQDLMRSSRGIPFSKGE</sequence>
<evidence type="ECO:0008006" key="3">
    <source>
        <dbReference type="Google" id="ProtNLM"/>
    </source>
</evidence>
<name>A0AAD7I502_9AGAR</name>
<comment type="caution">
    <text evidence="1">The sequence shown here is derived from an EMBL/GenBank/DDBJ whole genome shotgun (WGS) entry which is preliminary data.</text>
</comment>
<evidence type="ECO:0000313" key="1">
    <source>
        <dbReference type="EMBL" id="KAJ7735205.1"/>
    </source>
</evidence>
<proteinExistence type="predicted"/>
<accession>A0AAD7I502</accession>